<evidence type="ECO:0000313" key="6">
    <source>
        <dbReference type="EMBL" id="HIZ12754.1"/>
    </source>
</evidence>
<gene>
    <name evidence="6" type="ORF">H9817_02335</name>
</gene>
<name>A0A9D2D9J0_9FIRM</name>
<organism evidence="6 7">
    <name type="scientific">Candidatus Mediterraneibacter stercorigallinarum</name>
    <dbReference type="NCBI Taxonomy" id="2838686"/>
    <lineage>
        <taxon>Bacteria</taxon>
        <taxon>Bacillati</taxon>
        <taxon>Bacillota</taxon>
        <taxon>Clostridia</taxon>
        <taxon>Lachnospirales</taxon>
        <taxon>Lachnospiraceae</taxon>
        <taxon>Mediterraneibacter</taxon>
    </lineage>
</organism>
<sequence length="469" mass="52885">MICRHCGATIPDDQMVCPECGAEVQIVPDYNPLDDVLAREVRGSVEGATRQIQTDDIRRYRRGNSEQNVNATRVLQQEEMDRIRRNLRSGTPRGTEGNRRNSAERRNTGEIRRQRQNTGSTQRQRQNTDELRRVRQNTGDPNRSRQNTSELKRQRQQKRLEAAKRKRRNLLIALFAVLALIIAGVVVVYQNSYTGMIRKGYNAIQTRDYTAAERYFERAIVKDKSRPEAYVGYAEVYIDQDDLESAEEVFQDAIKTQPTNEKLYQAAIDFYMDTEQPAKISELLQNCEDEAVLNTVSEYISSAPEFSLESGVYSEVQEITITSDTGGEIYYTLDGTDPTAETGTRYEEPILLQDEGTIEIRAVAINSKGIPSVIESSEYTIEFPIADAPAVTPSTGRYREPEQITITVPEGYTAYYTTDGTTPTTSSTQYTGPVTMPENAQTTFKAVLVNNNNGKTTGVTERTYITTSE</sequence>
<dbReference type="AlphaFoldDB" id="A0A9D2D9J0"/>
<feature type="compositionally biased region" description="Polar residues" evidence="2">
    <location>
        <begin position="136"/>
        <end position="149"/>
    </location>
</feature>
<dbReference type="InterPro" id="IPR011990">
    <property type="entry name" value="TPR-like_helical_dom_sf"/>
</dbReference>
<dbReference type="SMART" id="SM00028">
    <property type="entry name" value="TPR"/>
    <property type="match status" value="2"/>
</dbReference>
<feature type="compositionally biased region" description="Basic and acidic residues" evidence="2">
    <location>
        <begin position="150"/>
        <end position="160"/>
    </location>
</feature>
<feature type="region of interest" description="Disordered" evidence="2">
    <location>
        <begin position="56"/>
        <end position="160"/>
    </location>
</feature>
<proteinExistence type="predicted"/>
<evidence type="ECO:0000259" key="4">
    <source>
        <dbReference type="Pfam" id="PF13240"/>
    </source>
</evidence>
<reference evidence="6" key="1">
    <citation type="journal article" date="2021" name="PeerJ">
        <title>Extensive microbial diversity within the chicken gut microbiome revealed by metagenomics and culture.</title>
        <authorList>
            <person name="Gilroy R."/>
            <person name="Ravi A."/>
            <person name="Getino M."/>
            <person name="Pursley I."/>
            <person name="Horton D.L."/>
            <person name="Alikhan N.F."/>
            <person name="Baker D."/>
            <person name="Gharbi K."/>
            <person name="Hall N."/>
            <person name="Watson M."/>
            <person name="Adriaenssens E.M."/>
            <person name="Foster-Nyarko E."/>
            <person name="Jarju S."/>
            <person name="Secka A."/>
            <person name="Antonio M."/>
            <person name="Oren A."/>
            <person name="Chaudhuri R.R."/>
            <person name="La Ragione R."/>
            <person name="Hildebrand F."/>
            <person name="Pallen M.J."/>
        </authorList>
    </citation>
    <scope>NUCLEOTIDE SEQUENCE</scope>
    <source>
        <strain evidence="6">ChiGjej1B1-13045</strain>
    </source>
</reference>
<dbReference type="InterPro" id="IPR059177">
    <property type="entry name" value="GH29D-like_dom"/>
</dbReference>
<evidence type="ECO:0000256" key="2">
    <source>
        <dbReference type="SAM" id="MobiDB-lite"/>
    </source>
</evidence>
<dbReference type="SUPFAM" id="SSF48452">
    <property type="entry name" value="TPR-like"/>
    <property type="match status" value="1"/>
</dbReference>
<comment type="caution">
    <text evidence="6">The sequence shown here is derived from an EMBL/GenBank/DDBJ whole genome shotgun (WGS) entry which is preliminary data.</text>
</comment>
<dbReference type="EMBL" id="DXCD01000064">
    <property type="protein sequence ID" value="HIZ12754.1"/>
    <property type="molecule type" value="Genomic_DNA"/>
</dbReference>
<dbReference type="InterPro" id="IPR026870">
    <property type="entry name" value="Zinc_ribbon_dom"/>
</dbReference>
<reference evidence="6" key="2">
    <citation type="submission" date="2021-04" db="EMBL/GenBank/DDBJ databases">
        <authorList>
            <person name="Gilroy R."/>
        </authorList>
    </citation>
    <scope>NUCLEOTIDE SEQUENCE</scope>
    <source>
        <strain evidence="6">ChiGjej1B1-13045</strain>
    </source>
</reference>
<evidence type="ECO:0000259" key="5">
    <source>
        <dbReference type="Pfam" id="PF13290"/>
    </source>
</evidence>
<feature type="transmembrane region" description="Helical" evidence="3">
    <location>
        <begin position="169"/>
        <end position="189"/>
    </location>
</feature>
<dbReference type="Proteomes" id="UP000824017">
    <property type="component" value="Unassembled WGS sequence"/>
</dbReference>
<feature type="compositionally biased region" description="Polar residues" evidence="2">
    <location>
        <begin position="116"/>
        <end position="125"/>
    </location>
</feature>
<dbReference type="Gene3D" id="1.25.40.10">
    <property type="entry name" value="Tetratricopeptide repeat domain"/>
    <property type="match status" value="1"/>
</dbReference>
<feature type="domain" description="GH29D-like beta-sandwich" evidence="5">
    <location>
        <begin position="393"/>
        <end position="459"/>
    </location>
</feature>
<protein>
    <submittedName>
        <fullName evidence="6">Chitobiase/beta-hexosaminidase C-terminal domain-containing protein</fullName>
    </submittedName>
</protein>
<evidence type="ECO:0000313" key="7">
    <source>
        <dbReference type="Proteomes" id="UP000824017"/>
    </source>
</evidence>
<dbReference type="Pfam" id="PF14559">
    <property type="entry name" value="TPR_19"/>
    <property type="match status" value="1"/>
</dbReference>
<dbReference type="InterPro" id="IPR019734">
    <property type="entry name" value="TPR_rpt"/>
</dbReference>
<dbReference type="PROSITE" id="PS50005">
    <property type="entry name" value="TPR"/>
    <property type="match status" value="1"/>
</dbReference>
<dbReference type="Pfam" id="PF13240">
    <property type="entry name" value="Zn_Ribbon_1"/>
    <property type="match status" value="1"/>
</dbReference>
<accession>A0A9D2D9J0</accession>
<feature type="compositionally biased region" description="Polar residues" evidence="2">
    <location>
        <begin position="65"/>
        <end position="75"/>
    </location>
</feature>
<dbReference type="Pfam" id="PF13287">
    <property type="entry name" value="Fn3_assoc"/>
    <property type="match status" value="1"/>
</dbReference>
<dbReference type="InterPro" id="IPR026876">
    <property type="entry name" value="Fn3_assoc_repeat"/>
</dbReference>
<keyword evidence="3" id="KW-0812">Transmembrane</keyword>
<dbReference type="Pfam" id="PF13290">
    <property type="entry name" value="CHB_HEX_C_1"/>
    <property type="match status" value="1"/>
</dbReference>
<evidence type="ECO:0000256" key="1">
    <source>
        <dbReference type="PROSITE-ProRule" id="PRU00339"/>
    </source>
</evidence>
<feature type="domain" description="Zinc-ribbon" evidence="4">
    <location>
        <begin position="3"/>
        <end position="24"/>
    </location>
</feature>
<keyword evidence="1" id="KW-0802">TPR repeat</keyword>
<keyword evidence="3" id="KW-0472">Membrane</keyword>
<evidence type="ECO:0000256" key="3">
    <source>
        <dbReference type="SAM" id="Phobius"/>
    </source>
</evidence>
<feature type="compositionally biased region" description="Basic and acidic residues" evidence="2">
    <location>
        <begin position="96"/>
        <end position="113"/>
    </location>
</feature>
<feature type="repeat" description="TPR" evidence="1">
    <location>
        <begin position="227"/>
        <end position="260"/>
    </location>
</feature>
<keyword evidence="3" id="KW-1133">Transmembrane helix</keyword>